<dbReference type="EMBL" id="NRRL01000104">
    <property type="protein sequence ID" value="MBK1670616.1"/>
    <property type="molecule type" value="Genomic_DNA"/>
</dbReference>
<protein>
    <submittedName>
        <fullName evidence="4">Short-chain dehydrogenase</fullName>
    </submittedName>
</protein>
<dbReference type="PRINTS" id="PR00081">
    <property type="entry name" value="GDHRDH"/>
</dbReference>
<dbReference type="InterPro" id="IPR057326">
    <property type="entry name" value="KR_dom"/>
</dbReference>
<keyword evidence="5" id="KW-1185">Reference proteome</keyword>
<dbReference type="SUPFAM" id="SSF51735">
    <property type="entry name" value="NAD(P)-binding Rossmann-fold domains"/>
    <property type="match status" value="1"/>
</dbReference>
<dbReference type="InterPro" id="IPR051122">
    <property type="entry name" value="SDR_DHRS6-like"/>
</dbReference>
<evidence type="ECO:0000313" key="5">
    <source>
        <dbReference type="Proteomes" id="UP001296873"/>
    </source>
</evidence>
<comment type="caution">
    <text evidence="4">The sequence shown here is derived from an EMBL/GenBank/DDBJ whole genome shotgun (WGS) entry which is preliminary data.</text>
</comment>
<dbReference type="InterPro" id="IPR002347">
    <property type="entry name" value="SDR_fam"/>
</dbReference>
<dbReference type="RefSeq" id="WP_200343058.1">
    <property type="nucleotide sequence ID" value="NZ_NRRL01000104.1"/>
</dbReference>
<feature type="domain" description="Ketoreductase" evidence="3">
    <location>
        <begin position="3"/>
        <end position="174"/>
    </location>
</feature>
<keyword evidence="2" id="KW-0560">Oxidoreductase</keyword>
<reference evidence="4 5" key="1">
    <citation type="journal article" date="2020" name="Microorganisms">
        <title>Osmotic Adaptation and Compatible Solute Biosynthesis of Phototrophic Bacteria as Revealed from Genome Analyses.</title>
        <authorList>
            <person name="Imhoff J.F."/>
            <person name="Rahn T."/>
            <person name="Kunzel S."/>
            <person name="Keller A."/>
            <person name="Neulinger S.C."/>
        </authorList>
    </citation>
    <scope>NUCLEOTIDE SEQUENCE [LARGE SCALE GENOMIC DNA]</scope>
    <source>
        <strain evidence="4 5">DSM 9895</strain>
    </source>
</reference>
<accession>A0ABS1DKT4</accession>
<organism evidence="4 5">
    <name type="scientific">Rhodovibrio sodomensis</name>
    <dbReference type="NCBI Taxonomy" id="1088"/>
    <lineage>
        <taxon>Bacteria</taxon>
        <taxon>Pseudomonadati</taxon>
        <taxon>Pseudomonadota</taxon>
        <taxon>Alphaproteobacteria</taxon>
        <taxon>Rhodospirillales</taxon>
        <taxon>Rhodovibrionaceae</taxon>
        <taxon>Rhodovibrio</taxon>
    </lineage>
</organism>
<proteinExistence type="inferred from homology"/>
<evidence type="ECO:0000313" key="4">
    <source>
        <dbReference type="EMBL" id="MBK1670616.1"/>
    </source>
</evidence>
<dbReference type="PANTHER" id="PTHR43477">
    <property type="entry name" value="DIHYDROANTICAPSIN 7-DEHYDROGENASE"/>
    <property type="match status" value="1"/>
</dbReference>
<gene>
    <name evidence="4" type="ORF">CKO28_21580</name>
</gene>
<dbReference type="Proteomes" id="UP001296873">
    <property type="component" value="Unassembled WGS sequence"/>
</dbReference>
<dbReference type="SMART" id="SM00822">
    <property type="entry name" value="PKS_KR"/>
    <property type="match status" value="1"/>
</dbReference>
<sequence length="243" mass="24801">MTDRVLIFGATGGVGSALARRLAGERRALHLAGRDGDALAALGRELNAPTSQVDALDPEQVQAAVDAAASNGRLGGVAYCVGSIVLKTLKRASAQDFEETYRLNVVGAAIALQRAEAALKAAGGAAVLFSTVAAQHGFPSHSVIASAKAGVEGLTRALSAEWAPKVRVNCIAPSVTRTRMAEPLTQNATMASGLAKAHPMQRLGDPDDIAAAAQFLLDPGKAGWITGQILGVDGGRGPLHVKG</sequence>
<evidence type="ECO:0000259" key="3">
    <source>
        <dbReference type="SMART" id="SM00822"/>
    </source>
</evidence>
<dbReference type="CDD" id="cd05233">
    <property type="entry name" value="SDR_c"/>
    <property type="match status" value="1"/>
</dbReference>
<dbReference type="InterPro" id="IPR036291">
    <property type="entry name" value="NAD(P)-bd_dom_sf"/>
</dbReference>
<dbReference type="Gene3D" id="3.40.50.720">
    <property type="entry name" value="NAD(P)-binding Rossmann-like Domain"/>
    <property type="match status" value="1"/>
</dbReference>
<evidence type="ECO:0000256" key="1">
    <source>
        <dbReference type="ARBA" id="ARBA00006484"/>
    </source>
</evidence>
<name>A0ABS1DKT4_9PROT</name>
<dbReference type="Pfam" id="PF13561">
    <property type="entry name" value="adh_short_C2"/>
    <property type="match status" value="1"/>
</dbReference>
<dbReference type="PANTHER" id="PTHR43477:SF1">
    <property type="entry name" value="DIHYDROANTICAPSIN 7-DEHYDROGENASE"/>
    <property type="match status" value="1"/>
</dbReference>
<comment type="similarity">
    <text evidence="1">Belongs to the short-chain dehydrogenases/reductases (SDR) family.</text>
</comment>
<evidence type="ECO:0000256" key="2">
    <source>
        <dbReference type="ARBA" id="ARBA00023002"/>
    </source>
</evidence>